<dbReference type="AlphaFoldDB" id="A0A6I8Q4Q7"/>
<dbReference type="InterPro" id="IPR013763">
    <property type="entry name" value="Cyclin-like_dom"/>
</dbReference>
<dbReference type="InterPro" id="IPR006671">
    <property type="entry name" value="Cyclin_N"/>
</dbReference>
<feature type="compositionally biased region" description="Polar residues" evidence="2">
    <location>
        <begin position="363"/>
        <end position="380"/>
    </location>
</feature>
<dbReference type="Bgee" id="ENSXETG00000038200">
    <property type="expression patterns" value="Expressed in testis and 4 other cell types or tissues"/>
</dbReference>
<evidence type="ECO:0000256" key="1">
    <source>
        <dbReference type="RuleBase" id="RU000383"/>
    </source>
</evidence>
<feature type="domain" description="Cyclin-like" evidence="3">
    <location>
        <begin position="109"/>
        <end position="194"/>
    </location>
</feature>
<dbReference type="Pfam" id="PF00134">
    <property type="entry name" value="Cyclin_N"/>
    <property type="match status" value="1"/>
</dbReference>
<dbReference type="Xenbase" id="XB-GENE-29091983">
    <property type="gene designation" value="LOC116406785"/>
</dbReference>
<evidence type="ECO:0000313" key="4">
    <source>
        <dbReference type="Ensembl" id="ENSXETP00000067366"/>
    </source>
</evidence>
<evidence type="ECO:0000313" key="7">
    <source>
        <dbReference type="Xenbase" id="XB-GENE-29091983"/>
    </source>
</evidence>
<dbReference type="PANTHER" id="PTHR10177">
    <property type="entry name" value="CYCLINS"/>
    <property type="match status" value="1"/>
</dbReference>
<dbReference type="GeneID" id="116406785"/>
<accession>A0A6I8Q4Q7</accession>
<dbReference type="GeneTree" id="ENSGT00940000155998"/>
<sequence length="489" mass="56147">METSKERKRRRRSDGEEHLFDAPKCSRDPKRVKHQGDRRGTRRPSAGKPAPRNEPWYTLAHMGNALQTFKEYGKDSYLYSRGLEEKFMAVNFLQHQPEITSASWYEFTSHLICIHRHLRLDFRSLCLTANLLERFLACADPIKTTDLNRVGATCFNIACKLAEKRNHRRPKHQKLFDDTLTLKEMSRLERNIIRKLKFRLEAPTMDYFMEHFTLLRVASQKDSPKAAIALTAARGIAALSLTHHQDFYTYAPSVMALCCLKVADKFHPSGKAVKVDPADYPDHLIEQCVKKIITLISSKPGYLHGLLPEVFPKTLPALTGDNRTRPVSHGVETSPRSSRTSQQETDASDSQQQPEGGEPAASRQATASNHLETAQGSGDSSYHPGVIYNPSYPYWPAYMHPYMATHPYMHPYMATHPYMHPHIPTYPYMHPYMATHPYVQPYMHPHIPTYPYMQPYMHPYMAPYMQPYMHNTDLHAPSTDTHTLTDSHT</sequence>
<name>A0A6I8Q4Q7_XENTR</name>
<dbReference type="SMART" id="SM00385">
    <property type="entry name" value="CYCLIN"/>
    <property type="match status" value="1"/>
</dbReference>
<keyword evidence="5" id="KW-1185">Reference proteome</keyword>
<feature type="compositionally biased region" description="Basic and acidic residues" evidence="2">
    <location>
        <begin position="13"/>
        <end position="39"/>
    </location>
</feature>
<dbReference type="Gene3D" id="1.10.472.10">
    <property type="entry name" value="Cyclin-like"/>
    <property type="match status" value="2"/>
</dbReference>
<dbReference type="InterPro" id="IPR039361">
    <property type="entry name" value="Cyclin"/>
</dbReference>
<proteinExistence type="inferred from homology"/>
<evidence type="ECO:0000256" key="2">
    <source>
        <dbReference type="SAM" id="MobiDB-lite"/>
    </source>
</evidence>
<organism evidence="4">
    <name type="scientific">Xenopus tropicalis</name>
    <name type="common">Western clawed frog</name>
    <name type="synonym">Silurana tropicalis</name>
    <dbReference type="NCBI Taxonomy" id="8364"/>
    <lineage>
        <taxon>Eukaryota</taxon>
        <taxon>Metazoa</taxon>
        <taxon>Chordata</taxon>
        <taxon>Craniata</taxon>
        <taxon>Vertebrata</taxon>
        <taxon>Euteleostomi</taxon>
        <taxon>Amphibia</taxon>
        <taxon>Batrachia</taxon>
        <taxon>Anura</taxon>
        <taxon>Pipoidea</taxon>
        <taxon>Pipidae</taxon>
        <taxon>Xenopodinae</taxon>
        <taxon>Xenopus</taxon>
        <taxon>Silurana</taxon>
    </lineage>
</organism>
<reference evidence="4" key="1">
    <citation type="journal article" date="2010" name="Science">
        <title>The genome of the Western clawed frog Xenopus tropicalis.</title>
        <authorList>
            <person name="Hellsten U."/>
            <person name="Harland R.M."/>
            <person name="Gilchrist M.J."/>
            <person name="Hendrix D."/>
            <person name="Jurka J."/>
            <person name="Kapitonov V."/>
            <person name="Ovcharenko I."/>
            <person name="Putnam N.H."/>
            <person name="Shu S."/>
            <person name="Taher L."/>
            <person name="Blitz I.L."/>
            <person name="Blumberg B."/>
            <person name="Dichmann D.S."/>
            <person name="Dubchak I."/>
            <person name="Amaya E."/>
            <person name="Detter J.C."/>
            <person name="Fletcher R."/>
            <person name="Gerhard D.S."/>
            <person name="Goodstein D."/>
            <person name="Graves T."/>
            <person name="Grigoriev I.V."/>
            <person name="Grimwood J."/>
            <person name="Kawashima T."/>
            <person name="Lindquist E."/>
            <person name="Lucas S.M."/>
            <person name="Mead P.E."/>
            <person name="Mitros T."/>
            <person name="Ogino H."/>
            <person name="Ohta Y."/>
            <person name="Poliakov A.V."/>
            <person name="Pollet N."/>
            <person name="Robert J."/>
            <person name="Salamov A."/>
            <person name="Sater A.K."/>
            <person name="Schmutz J."/>
            <person name="Terry A."/>
            <person name="Vize P.D."/>
            <person name="Warren W.C."/>
            <person name="Wells D."/>
            <person name="Wills A."/>
            <person name="Wilson R.K."/>
            <person name="Zimmerman L.B."/>
            <person name="Zorn A.M."/>
            <person name="Grainger R."/>
            <person name="Grammer T."/>
            <person name="Khokha M.K."/>
            <person name="Richardson P.M."/>
            <person name="Rokhsar D.S."/>
        </authorList>
    </citation>
    <scope>NUCLEOTIDE SEQUENCE [LARGE SCALE GENOMIC DNA]</scope>
    <source>
        <strain evidence="4">Nigerian</strain>
    </source>
</reference>
<gene>
    <name evidence="4 6 7" type="primary">LOC116406785</name>
</gene>
<dbReference type="AGR" id="Xenbase:XB-GENE-29091983"/>
<dbReference type="InterPro" id="IPR036915">
    <property type="entry name" value="Cyclin-like_sf"/>
</dbReference>
<feature type="compositionally biased region" description="Polar residues" evidence="2">
    <location>
        <begin position="334"/>
        <end position="354"/>
    </location>
</feature>
<dbReference type="SUPFAM" id="SSF47954">
    <property type="entry name" value="Cyclin-like"/>
    <property type="match status" value="1"/>
</dbReference>
<evidence type="ECO:0000313" key="6">
    <source>
        <dbReference type="RefSeq" id="XP_031747545.1"/>
    </source>
</evidence>
<keyword evidence="1" id="KW-0195">Cyclin</keyword>
<dbReference type="Proteomes" id="UP000008143">
    <property type="component" value="Chromosome 8"/>
</dbReference>
<feature type="region of interest" description="Disordered" evidence="2">
    <location>
        <begin position="317"/>
        <end position="382"/>
    </location>
</feature>
<protein>
    <submittedName>
        <fullName evidence="4 6">Cyclin-O protein B-like</fullName>
    </submittedName>
</protein>
<feature type="compositionally biased region" description="Basic residues" evidence="2">
    <location>
        <begin position="1"/>
        <end position="12"/>
    </location>
</feature>
<dbReference type="KEGG" id="xtr:116406785"/>
<dbReference type="RefSeq" id="XP_031747545.1">
    <property type="nucleotide sequence ID" value="XM_031891685.1"/>
</dbReference>
<evidence type="ECO:0000313" key="5">
    <source>
        <dbReference type="Proteomes" id="UP000008143"/>
    </source>
</evidence>
<dbReference type="OrthoDB" id="5590282at2759"/>
<evidence type="ECO:0000259" key="3">
    <source>
        <dbReference type="SMART" id="SM00385"/>
    </source>
</evidence>
<dbReference type="Ensembl" id="ENSXETT00000068701">
    <property type="protein sequence ID" value="ENSXETP00000067366"/>
    <property type="gene ID" value="ENSXETG00000038200"/>
</dbReference>
<feature type="region of interest" description="Disordered" evidence="2">
    <location>
        <begin position="1"/>
        <end position="54"/>
    </location>
</feature>
<reference evidence="6" key="3">
    <citation type="submission" date="2025-04" db="UniProtKB">
        <authorList>
            <consortium name="RefSeq"/>
        </authorList>
    </citation>
    <scope>IDENTIFICATION</scope>
    <source>
        <strain evidence="6">Nigerian</strain>
        <tissue evidence="6">Liver and blood</tissue>
    </source>
</reference>
<reference evidence="4" key="2">
    <citation type="submission" date="2020-05" db="UniProtKB">
        <authorList>
            <consortium name="Ensembl"/>
        </authorList>
    </citation>
    <scope>IDENTIFICATION</scope>
</reference>
<comment type="similarity">
    <text evidence="1">Belongs to the cyclin family.</text>
</comment>